<dbReference type="Gene3D" id="2.40.50.120">
    <property type="match status" value="1"/>
</dbReference>
<dbReference type="InterPro" id="IPR001134">
    <property type="entry name" value="Netrin_domain"/>
</dbReference>
<sequence>MHRFVLLSALLAVGFGCTCPNWPNTKGNYCDSDFVGLFTIGRKTIPEDQPGKIYYLTRVDRVFKDTKGFTKVFPTNLVVTNSQITACGLCWLESGKQYLLNGPVVNATVDFIDPRALEVSTCVELAPTQWSEVPVDIKKTLENGGFNCTSN</sequence>
<proteinExistence type="predicted"/>
<dbReference type="SUPFAM" id="SSF50242">
    <property type="entry name" value="TIMP-like"/>
    <property type="match status" value="1"/>
</dbReference>
<keyword evidence="2" id="KW-0964">Secreted</keyword>
<dbReference type="GO" id="GO:0005576">
    <property type="term" value="C:extracellular region"/>
    <property type="evidence" value="ECO:0007669"/>
    <property type="project" value="UniProtKB-SubCell"/>
</dbReference>
<evidence type="ECO:0000256" key="3">
    <source>
        <dbReference type="ARBA" id="ARBA00023157"/>
    </source>
</evidence>
<feature type="chain" id="PRO_5041343908" description="NTR domain-containing protein" evidence="4">
    <location>
        <begin position="17"/>
        <end position="151"/>
    </location>
</feature>
<dbReference type="InterPro" id="IPR008993">
    <property type="entry name" value="TIMP-like_OB-fold"/>
</dbReference>
<dbReference type="PROSITE" id="PS51257">
    <property type="entry name" value="PROKAR_LIPOPROTEIN"/>
    <property type="match status" value="1"/>
</dbReference>
<evidence type="ECO:0000313" key="6">
    <source>
        <dbReference type="EMBL" id="KAK0402629.1"/>
    </source>
</evidence>
<gene>
    <name evidence="6" type="ORF">QR680_016439</name>
</gene>
<evidence type="ECO:0000256" key="1">
    <source>
        <dbReference type="ARBA" id="ARBA00004613"/>
    </source>
</evidence>
<dbReference type="InterPro" id="IPR018933">
    <property type="entry name" value="Netrin_module_non-TIMP"/>
</dbReference>
<dbReference type="Proteomes" id="UP001175271">
    <property type="component" value="Unassembled WGS sequence"/>
</dbReference>
<evidence type="ECO:0000256" key="4">
    <source>
        <dbReference type="SAM" id="SignalP"/>
    </source>
</evidence>
<dbReference type="AlphaFoldDB" id="A0AA39HC82"/>
<accession>A0AA39HC82</accession>
<comment type="subcellular location">
    <subcellularLocation>
        <location evidence="1">Secreted</location>
    </subcellularLocation>
</comment>
<feature type="signal peptide" evidence="4">
    <location>
        <begin position="1"/>
        <end position="16"/>
    </location>
</feature>
<keyword evidence="7" id="KW-1185">Reference proteome</keyword>
<evidence type="ECO:0000313" key="7">
    <source>
        <dbReference type="Proteomes" id="UP001175271"/>
    </source>
</evidence>
<dbReference type="PROSITE" id="PS50189">
    <property type="entry name" value="NTR"/>
    <property type="match status" value="1"/>
</dbReference>
<keyword evidence="3" id="KW-1015">Disulfide bond</keyword>
<evidence type="ECO:0000256" key="2">
    <source>
        <dbReference type="ARBA" id="ARBA00022525"/>
    </source>
</evidence>
<dbReference type="Pfam" id="PF01759">
    <property type="entry name" value="NTR"/>
    <property type="match status" value="1"/>
</dbReference>
<evidence type="ECO:0000259" key="5">
    <source>
        <dbReference type="PROSITE" id="PS50189"/>
    </source>
</evidence>
<organism evidence="6 7">
    <name type="scientific">Steinernema hermaphroditum</name>
    <dbReference type="NCBI Taxonomy" id="289476"/>
    <lineage>
        <taxon>Eukaryota</taxon>
        <taxon>Metazoa</taxon>
        <taxon>Ecdysozoa</taxon>
        <taxon>Nematoda</taxon>
        <taxon>Chromadorea</taxon>
        <taxon>Rhabditida</taxon>
        <taxon>Tylenchina</taxon>
        <taxon>Panagrolaimomorpha</taxon>
        <taxon>Strongyloidoidea</taxon>
        <taxon>Steinernematidae</taxon>
        <taxon>Steinernema</taxon>
    </lineage>
</organism>
<dbReference type="EMBL" id="JAUCMV010000004">
    <property type="protein sequence ID" value="KAK0402629.1"/>
    <property type="molecule type" value="Genomic_DNA"/>
</dbReference>
<protein>
    <recommendedName>
        <fullName evidence="5">NTR domain-containing protein</fullName>
    </recommendedName>
</protein>
<feature type="domain" description="NTR" evidence="5">
    <location>
        <begin position="17"/>
        <end position="148"/>
    </location>
</feature>
<reference evidence="6" key="1">
    <citation type="submission" date="2023-06" db="EMBL/GenBank/DDBJ databases">
        <title>Genomic analysis of the entomopathogenic nematode Steinernema hermaphroditum.</title>
        <authorList>
            <person name="Schwarz E.M."/>
            <person name="Heppert J.K."/>
            <person name="Baniya A."/>
            <person name="Schwartz H.T."/>
            <person name="Tan C.-H."/>
            <person name="Antoshechkin I."/>
            <person name="Sternberg P.W."/>
            <person name="Goodrich-Blair H."/>
            <person name="Dillman A.R."/>
        </authorList>
    </citation>
    <scope>NUCLEOTIDE SEQUENCE</scope>
    <source>
        <strain evidence="6">PS9179</strain>
        <tissue evidence="6">Whole animal</tissue>
    </source>
</reference>
<name>A0AA39HC82_9BILA</name>
<comment type="caution">
    <text evidence="6">The sequence shown here is derived from an EMBL/GenBank/DDBJ whole genome shotgun (WGS) entry which is preliminary data.</text>
</comment>
<keyword evidence="4" id="KW-0732">Signal</keyword>